<evidence type="ECO:0000256" key="19">
    <source>
        <dbReference type="ARBA" id="ARBA00071084"/>
    </source>
</evidence>
<keyword evidence="7" id="KW-0399">Innate immunity</keyword>
<dbReference type="InterPro" id="IPR031964">
    <property type="entry name" value="CARD_dom"/>
</dbReference>
<feature type="region of interest" description="Disordered" evidence="22">
    <location>
        <begin position="101"/>
        <end position="230"/>
    </location>
</feature>
<dbReference type="GO" id="GO:1900063">
    <property type="term" value="P:regulation of peroxisome organization"/>
    <property type="evidence" value="ECO:0007669"/>
    <property type="project" value="UniProtKB-ARBA"/>
</dbReference>
<dbReference type="InterPro" id="IPR042144">
    <property type="entry name" value="CARD_IPS1"/>
</dbReference>
<accession>A0A665WY87</accession>
<protein>
    <recommendedName>
        <fullName evidence="19">Mitochondrial antiviral-signaling protein</fullName>
    </recommendedName>
    <alternativeName>
        <fullName evidence="20">Interferon beta promoter stimulator protein 1</fullName>
    </alternativeName>
    <alternativeName>
        <fullName evidence="21">Virus-induced-signaling adapter</fullName>
    </alternativeName>
</protein>
<organism evidence="24 25">
    <name type="scientific">Echeneis naucrates</name>
    <name type="common">Live sharksucker</name>
    <dbReference type="NCBI Taxonomy" id="173247"/>
    <lineage>
        <taxon>Eukaryota</taxon>
        <taxon>Metazoa</taxon>
        <taxon>Chordata</taxon>
        <taxon>Craniata</taxon>
        <taxon>Vertebrata</taxon>
        <taxon>Euteleostomi</taxon>
        <taxon>Actinopterygii</taxon>
        <taxon>Neopterygii</taxon>
        <taxon>Teleostei</taxon>
        <taxon>Neoteleostei</taxon>
        <taxon>Acanthomorphata</taxon>
        <taxon>Carangaria</taxon>
        <taxon>Carangiformes</taxon>
        <taxon>Echeneidae</taxon>
        <taxon>Echeneis</taxon>
    </lineage>
</organism>
<evidence type="ECO:0000256" key="4">
    <source>
        <dbReference type="ARBA" id="ARBA00022499"/>
    </source>
</evidence>
<dbReference type="GeneID" id="115035856"/>
<evidence type="ECO:0000256" key="15">
    <source>
        <dbReference type="ARBA" id="ARBA00023136"/>
    </source>
</evidence>
<evidence type="ECO:0000256" key="5">
    <source>
        <dbReference type="ARBA" id="ARBA00022553"/>
    </source>
</evidence>
<dbReference type="InParanoid" id="A0A665WY87"/>
<keyword evidence="5" id="KW-0597">Phosphoprotein</keyword>
<dbReference type="Ensembl" id="ENSENLT00000049980.1">
    <property type="protein sequence ID" value="ENSENLP00000048785.1"/>
    <property type="gene ID" value="ENSENLG00000020567.1"/>
</dbReference>
<dbReference type="Proteomes" id="UP000472264">
    <property type="component" value="Chromosome 22"/>
</dbReference>
<dbReference type="GO" id="GO:0002230">
    <property type="term" value="P:positive regulation of defense response to virus by host"/>
    <property type="evidence" value="ECO:0007669"/>
    <property type="project" value="UniProtKB-ARBA"/>
</dbReference>
<dbReference type="FunFam" id="1.10.533.10:FF:000063">
    <property type="entry name" value="Mitochondrial antiviral-signaling protein"/>
    <property type="match status" value="1"/>
</dbReference>
<evidence type="ECO:0000256" key="17">
    <source>
        <dbReference type="ARBA" id="ARBA00023140"/>
    </source>
</evidence>
<dbReference type="GO" id="GO:0032727">
    <property type="term" value="P:positive regulation of interferon-alpha production"/>
    <property type="evidence" value="ECO:0007669"/>
    <property type="project" value="UniProtKB-ARBA"/>
</dbReference>
<sequence length="537" mass="57597">MSFVSDKLYNGYLRRRMPMIASKVKVREIIVHLPCLTAHDRENIEAKRETYGNHDSMVLLLECLRRRENWPEQFIEALEACEHPTIAAELRAEYNALRGANNSIPSSPSTTATRAHVHVPPPASHPENDGNAQAAIAPPAEDLAPPQPASQDSPPLDSPVQPQPQSSAAHVPEAVPPPVPEPPQTTETKVVHPPSTPPPSPVTSHGPASPPLPQREFIGHQEPEENSESDIQGIAVSLIPDQVSAGETEFSANSVVTSPLSCPDTVGTTATTEVRPPQRLSPTQANSEVTDSSSLFTLKPPVQDTTPNFCKIIANETSKPSAVQDTRSSPQGDTAASSFLRSGAVEVDTAVADDSVVCVSDPSQLISYDTHDNPTIPVCDPLEPYSGDSQRLEVSDDVTSAHVPAVSGQPCQENGIELNHNKPEENHYESPSQSFVVHVSEEPSLLNLDSQVSAPQAETLNGEAAREMAPPAPSSTVPRLNTPSEPRPADITPKLKTQLESEDKAVCHTRPTSTKYIMTAAGVGAIALLMAWKFNKN</sequence>
<dbReference type="GO" id="GO:0045071">
    <property type="term" value="P:negative regulation of viral genome replication"/>
    <property type="evidence" value="ECO:0007669"/>
    <property type="project" value="UniProtKB-ARBA"/>
</dbReference>
<dbReference type="AlphaFoldDB" id="A0A665WY87"/>
<keyword evidence="3" id="KW-0488">Methylation</keyword>
<evidence type="ECO:0000256" key="11">
    <source>
        <dbReference type="ARBA" id="ARBA00022859"/>
    </source>
</evidence>
<dbReference type="GO" id="GO:0005777">
    <property type="term" value="C:peroxisome"/>
    <property type="evidence" value="ECO:0007669"/>
    <property type="project" value="UniProtKB-SubCell"/>
</dbReference>
<dbReference type="GO" id="GO:0032755">
    <property type="term" value="P:positive regulation of interleukin-6 production"/>
    <property type="evidence" value="ECO:0007669"/>
    <property type="project" value="UniProtKB-ARBA"/>
</dbReference>
<dbReference type="GO" id="GO:0032728">
    <property type="term" value="P:positive regulation of interferon-beta production"/>
    <property type="evidence" value="ECO:0007669"/>
    <property type="project" value="UniProtKB-ARBA"/>
</dbReference>
<dbReference type="Gene3D" id="1.10.533.10">
    <property type="entry name" value="Death Domain, Fas"/>
    <property type="match status" value="1"/>
</dbReference>
<comment type="subcellular location">
    <subcellularLocation>
        <location evidence="2">Mitochondrion outer membrane</location>
        <topology evidence="2">Single-pass membrane protein</topology>
    </subcellularLocation>
    <subcellularLocation>
        <location evidence="1">Peroxisome</location>
    </subcellularLocation>
</comment>
<dbReference type="GO" id="GO:0070585">
    <property type="term" value="P:protein localization to mitochondrion"/>
    <property type="evidence" value="ECO:0007669"/>
    <property type="project" value="UniProtKB-ARBA"/>
</dbReference>
<keyword evidence="18" id="KW-0449">Lipoprotein</keyword>
<feature type="domain" description="Caspase recruitment" evidence="23">
    <location>
        <begin position="6"/>
        <end position="93"/>
    </location>
</feature>
<evidence type="ECO:0000256" key="12">
    <source>
        <dbReference type="ARBA" id="ARBA00022989"/>
    </source>
</evidence>
<keyword evidence="6" id="KW-0945">Host-virus interaction</keyword>
<dbReference type="OMA" id="PHIDQKF"/>
<name>A0A665WY87_ECHNA</name>
<dbReference type="CDD" id="cd08811">
    <property type="entry name" value="CARD_IPS1"/>
    <property type="match status" value="1"/>
</dbReference>
<keyword evidence="15" id="KW-0472">Membrane</keyword>
<evidence type="ECO:0000256" key="13">
    <source>
        <dbReference type="ARBA" id="ARBA00023118"/>
    </source>
</evidence>
<dbReference type="FunCoup" id="A0A665WY87">
    <property type="interactions" value="124"/>
</dbReference>
<dbReference type="Pfam" id="PF16739">
    <property type="entry name" value="CARD_2"/>
    <property type="match status" value="1"/>
</dbReference>
<keyword evidence="16" id="KW-0564">Palmitate</keyword>
<evidence type="ECO:0000259" key="23">
    <source>
        <dbReference type="Pfam" id="PF16739"/>
    </source>
</evidence>
<evidence type="ECO:0000256" key="16">
    <source>
        <dbReference type="ARBA" id="ARBA00023139"/>
    </source>
</evidence>
<keyword evidence="17" id="KW-0576">Peroxisome</keyword>
<evidence type="ECO:0000256" key="10">
    <source>
        <dbReference type="ARBA" id="ARBA00022843"/>
    </source>
</evidence>
<evidence type="ECO:0000256" key="9">
    <source>
        <dbReference type="ARBA" id="ARBA00022787"/>
    </source>
</evidence>
<dbReference type="GO" id="GO:0045087">
    <property type="term" value="P:innate immune response"/>
    <property type="evidence" value="ECO:0007669"/>
    <property type="project" value="UniProtKB-KW"/>
</dbReference>
<feature type="region of interest" description="Disordered" evidence="22">
    <location>
        <begin position="461"/>
        <end position="491"/>
    </location>
</feature>
<evidence type="ECO:0000256" key="6">
    <source>
        <dbReference type="ARBA" id="ARBA00022581"/>
    </source>
</evidence>
<feature type="compositionally biased region" description="Pro residues" evidence="22">
    <location>
        <begin position="174"/>
        <end position="183"/>
    </location>
</feature>
<keyword evidence="13" id="KW-0051">Antiviral defense</keyword>
<gene>
    <name evidence="24" type="primary">mavs</name>
</gene>
<keyword evidence="11" id="KW-0391">Immunity</keyword>
<keyword evidence="25" id="KW-1185">Reference proteome</keyword>
<dbReference type="GO" id="GO:0051607">
    <property type="term" value="P:defense response to virus"/>
    <property type="evidence" value="ECO:0007669"/>
    <property type="project" value="UniProtKB-KW"/>
</dbReference>
<reference evidence="24" key="3">
    <citation type="submission" date="2025-09" db="UniProtKB">
        <authorList>
            <consortium name="Ensembl"/>
        </authorList>
    </citation>
    <scope>IDENTIFICATION</scope>
</reference>
<feature type="compositionally biased region" description="Polar residues" evidence="22">
    <location>
        <begin position="101"/>
        <end position="113"/>
    </location>
</feature>
<proteinExistence type="predicted"/>
<dbReference type="GO" id="GO:0002753">
    <property type="term" value="P:cytoplasmic pattern recognition receptor signaling pathway"/>
    <property type="evidence" value="ECO:0007669"/>
    <property type="project" value="UniProtKB-ARBA"/>
</dbReference>
<evidence type="ECO:0000256" key="3">
    <source>
        <dbReference type="ARBA" id="ARBA00022481"/>
    </source>
</evidence>
<dbReference type="OrthoDB" id="9909785at2759"/>
<dbReference type="GO" id="GO:0035591">
    <property type="term" value="F:signaling adaptor activity"/>
    <property type="evidence" value="ECO:0007669"/>
    <property type="project" value="UniProtKB-ARBA"/>
</dbReference>
<keyword evidence="12" id="KW-1133">Transmembrane helix</keyword>
<feature type="region of interest" description="Disordered" evidence="22">
    <location>
        <begin position="264"/>
        <end position="300"/>
    </location>
</feature>
<evidence type="ECO:0000256" key="20">
    <source>
        <dbReference type="ARBA" id="ARBA00082620"/>
    </source>
</evidence>
<evidence type="ECO:0000256" key="14">
    <source>
        <dbReference type="ARBA" id="ARBA00023128"/>
    </source>
</evidence>
<keyword evidence="14" id="KW-0496">Mitochondrion</keyword>
<keyword evidence="8" id="KW-0812">Transmembrane</keyword>
<evidence type="ECO:0000256" key="7">
    <source>
        <dbReference type="ARBA" id="ARBA00022588"/>
    </source>
</evidence>
<evidence type="ECO:0000313" key="25">
    <source>
        <dbReference type="Proteomes" id="UP000472264"/>
    </source>
</evidence>
<reference evidence="24" key="2">
    <citation type="submission" date="2025-08" db="UniProtKB">
        <authorList>
            <consortium name="Ensembl"/>
        </authorList>
    </citation>
    <scope>IDENTIFICATION</scope>
</reference>
<evidence type="ECO:0000256" key="2">
    <source>
        <dbReference type="ARBA" id="ARBA00004572"/>
    </source>
</evidence>
<keyword evidence="4" id="KW-1017">Isopeptide bond</keyword>
<evidence type="ECO:0000313" key="24">
    <source>
        <dbReference type="Ensembl" id="ENSENLP00000048785.1"/>
    </source>
</evidence>
<evidence type="ECO:0000256" key="18">
    <source>
        <dbReference type="ARBA" id="ARBA00023288"/>
    </source>
</evidence>
<feature type="compositionally biased region" description="Low complexity" evidence="22">
    <location>
        <begin position="184"/>
        <end position="193"/>
    </location>
</feature>
<reference evidence="24" key="1">
    <citation type="submission" date="2021-04" db="EMBL/GenBank/DDBJ databases">
        <authorList>
            <consortium name="Wellcome Sanger Institute Data Sharing"/>
        </authorList>
    </citation>
    <scope>NUCLEOTIDE SEQUENCE [LARGE SCALE GENOMIC DNA]</scope>
</reference>
<dbReference type="CTD" id="57506"/>
<evidence type="ECO:0000256" key="21">
    <source>
        <dbReference type="ARBA" id="ARBA00083233"/>
    </source>
</evidence>
<feature type="region of interest" description="Disordered" evidence="22">
    <location>
        <begin position="317"/>
        <end position="336"/>
    </location>
</feature>
<dbReference type="GO" id="GO:1900227">
    <property type="term" value="P:positive regulation of NLRP3 inflammasome complex assembly"/>
    <property type="evidence" value="ECO:0007669"/>
    <property type="project" value="UniProtKB-ARBA"/>
</dbReference>
<evidence type="ECO:0000256" key="1">
    <source>
        <dbReference type="ARBA" id="ARBA00004275"/>
    </source>
</evidence>
<dbReference type="InterPro" id="IPR011029">
    <property type="entry name" value="DEATH-like_dom_sf"/>
</dbReference>
<evidence type="ECO:0000256" key="22">
    <source>
        <dbReference type="SAM" id="MobiDB-lite"/>
    </source>
</evidence>
<feature type="compositionally biased region" description="Polar residues" evidence="22">
    <location>
        <begin position="474"/>
        <end position="484"/>
    </location>
</feature>
<evidence type="ECO:0000256" key="8">
    <source>
        <dbReference type="ARBA" id="ARBA00022692"/>
    </source>
</evidence>
<feature type="compositionally biased region" description="Low complexity" evidence="22">
    <location>
        <begin position="149"/>
        <end position="159"/>
    </location>
</feature>
<feature type="compositionally biased region" description="Polar residues" evidence="22">
    <location>
        <begin position="280"/>
        <end position="296"/>
    </location>
</feature>
<dbReference type="GO" id="GO:0005741">
    <property type="term" value="C:mitochondrial outer membrane"/>
    <property type="evidence" value="ECO:0007669"/>
    <property type="project" value="UniProtKB-SubCell"/>
</dbReference>
<keyword evidence="10" id="KW-0832">Ubl conjugation</keyword>
<keyword evidence="9" id="KW-1000">Mitochondrion outer membrane</keyword>
<dbReference type="RefSeq" id="XP_029349744.1">
    <property type="nucleotide sequence ID" value="XM_029493884.1"/>
</dbReference>